<dbReference type="Proteomes" id="UP000023152">
    <property type="component" value="Unassembled WGS sequence"/>
</dbReference>
<organism evidence="2 3">
    <name type="scientific">Reticulomyxa filosa</name>
    <dbReference type="NCBI Taxonomy" id="46433"/>
    <lineage>
        <taxon>Eukaryota</taxon>
        <taxon>Sar</taxon>
        <taxon>Rhizaria</taxon>
        <taxon>Retaria</taxon>
        <taxon>Foraminifera</taxon>
        <taxon>Monothalamids</taxon>
        <taxon>Reticulomyxidae</taxon>
        <taxon>Reticulomyxa</taxon>
    </lineage>
</organism>
<accession>X6MZQ6</accession>
<proteinExistence type="predicted"/>
<feature type="compositionally biased region" description="Polar residues" evidence="1">
    <location>
        <begin position="181"/>
        <end position="190"/>
    </location>
</feature>
<gene>
    <name evidence="2" type="ORF">RFI_18290</name>
</gene>
<feature type="compositionally biased region" description="Basic and acidic residues" evidence="1">
    <location>
        <begin position="151"/>
        <end position="169"/>
    </location>
</feature>
<dbReference type="SUPFAM" id="SSF101447">
    <property type="entry name" value="Formin homology 2 domain (FH2 domain)"/>
    <property type="match status" value="1"/>
</dbReference>
<protein>
    <submittedName>
        <fullName evidence="2">Uncharacterized protein</fullName>
    </submittedName>
</protein>
<sequence length="248" mass="28554">MLAHEELIVFQRQLRKYREMKKKKNINESDSKTEIPNAGSSNKFEASMSSFNRKARDSCRTLLSVWNDCAAIATRIAQEYDYEFAQNDSFEQLIHIFDDFVTDLKKARVHWETSQNQKKIQMTLEKHIKKRPSLHELKTKNIVFETIDEESKKKSEVKMDTPRSWKEQAHNGPIDIRNEANKFSLTSTSVIKKPSADVATKPNDSSNQISESIDPLQKGKRRKRSLSSADIPIGSQIPAALQEDKEVE</sequence>
<name>X6MZQ6_RETFI</name>
<feature type="compositionally biased region" description="Polar residues" evidence="1">
    <location>
        <begin position="202"/>
        <end position="211"/>
    </location>
</feature>
<comment type="caution">
    <text evidence="2">The sequence shown here is derived from an EMBL/GenBank/DDBJ whole genome shotgun (WGS) entry which is preliminary data.</text>
</comment>
<dbReference type="InterPro" id="IPR042201">
    <property type="entry name" value="FH2_Formin_sf"/>
</dbReference>
<feature type="region of interest" description="Disordered" evidence="1">
    <location>
        <begin position="21"/>
        <end position="43"/>
    </location>
</feature>
<reference evidence="2 3" key="1">
    <citation type="journal article" date="2013" name="Curr. Biol.">
        <title>The Genome of the Foraminiferan Reticulomyxa filosa.</title>
        <authorList>
            <person name="Glockner G."/>
            <person name="Hulsmann N."/>
            <person name="Schleicher M."/>
            <person name="Noegel A.A."/>
            <person name="Eichinger L."/>
            <person name="Gallinger C."/>
            <person name="Pawlowski J."/>
            <person name="Sierra R."/>
            <person name="Euteneuer U."/>
            <person name="Pillet L."/>
            <person name="Moustafa A."/>
            <person name="Platzer M."/>
            <person name="Groth M."/>
            <person name="Szafranski K."/>
            <person name="Schliwa M."/>
        </authorList>
    </citation>
    <scope>NUCLEOTIDE SEQUENCE [LARGE SCALE GENOMIC DNA]</scope>
</reference>
<feature type="region of interest" description="Disordered" evidence="1">
    <location>
        <begin position="151"/>
        <end position="248"/>
    </location>
</feature>
<evidence type="ECO:0000313" key="3">
    <source>
        <dbReference type="Proteomes" id="UP000023152"/>
    </source>
</evidence>
<evidence type="ECO:0000256" key="1">
    <source>
        <dbReference type="SAM" id="MobiDB-lite"/>
    </source>
</evidence>
<dbReference type="EMBL" id="ASPP01014201">
    <property type="protein sequence ID" value="ETO18954.1"/>
    <property type="molecule type" value="Genomic_DNA"/>
</dbReference>
<dbReference type="Gene3D" id="1.20.58.2220">
    <property type="entry name" value="Formin, FH2 domain"/>
    <property type="match status" value="1"/>
</dbReference>
<dbReference type="AlphaFoldDB" id="X6MZQ6"/>
<evidence type="ECO:0000313" key="2">
    <source>
        <dbReference type="EMBL" id="ETO18954.1"/>
    </source>
</evidence>
<keyword evidence="3" id="KW-1185">Reference proteome</keyword>